<reference evidence="2" key="1">
    <citation type="submission" date="2025-05" db="UniProtKB">
        <authorList>
            <consortium name="EnsemblMetazoa"/>
        </authorList>
    </citation>
    <scope>IDENTIFICATION</scope>
    <source>
        <strain evidence="2">Yale</strain>
    </source>
</reference>
<evidence type="ECO:0000313" key="3">
    <source>
        <dbReference type="Proteomes" id="UP000092444"/>
    </source>
</evidence>
<feature type="region of interest" description="Disordered" evidence="1">
    <location>
        <begin position="1"/>
        <end position="20"/>
    </location>
</feature>
<evidence type="ECO:0000313" key="2">
    <source>
        <dbReference type="EnsemblMetazoa" id="GMOY014235.P1394"/>
    </source>
</evidence>
<dbReference type="EMBL" id="CCAG010002640">
    <property type="status" value="NOT_ANNOTATED_CDS"/>
    <property type="molecule type" value="Genomic_DNA"/>
</dbReference>
<evidence type="ECO:0000256" key="1">
    <source>
        <dbReference type="SAM" id="MobiDB-lite"/>
    </source>
</evidence>
<protein>
    <submittedName>
        <fullName evidence="2">Uncharacterized protein</fullName>
    </submittedName>
</protein>
<accession>A0ABK9NG87</accession>
<name>A0ABK9NG87_GLOMM</name>
<dbReference type="Proteomes" id="UP000092444">
    <property type="component" value="Unassembled WGS sequence"/>
</dbReference>
<proteinExistence type="predicted"/>
<feature type="compositionally biased region" description="Basic and acidic residues" evidence="1">
    <location>
        <begin position="1"/>
        <end position="12"/>
    </location>
</feature>
<dbReference type="EnsemblMetazoa" id="GMOY014235.R1394">
    <property type="protein sequence ID" value="GMOY014235.P1394"/>
    <property type="gene ID" value="GMOY014235"/>
</dbReference>
<organism evidence="2 3">
    <name type="scientific">Glossina morsitans morsitans</name>
    <name type="common">Savannah tsetse fly</name>
    <dbReference type="NCBI Taxonomy" id="37546"/>
    <lineage>
        <taxon>Eukaryota</taxon>
        <taxon>Metazoa</taxon>
        <taxon>Ecdysozoa</taxon>
        <taxon>Arthropoda</taxon>
        <taxon>Hexapoda</taxon>
        <taxon>Insecta</taxon>
        <taxon>Pterygota</taxon>
        <taxon>Neoptera</taxon>
        <taxon>Endopterygota</taxon>
        <taxon>Diptera</taxon>
        <taxon>Brachycera</taxon>
        <taxon>Muscomorpha</taxon>
        <taxon>Hippoboscoidea</taxon>
        <taxon>Glossinidae</taxon>
        <taxon>Glossina</taxon>
    </lineage>
</organism>
<keyword evidence="3" id="KW-1185">Reference proteome</keyword>
<sequence>MMNENMKVRRSSDQQPVPKNLQPSFSCVLLFLYEIGQQQGLCLQDYYTICSTTHITAWVHLKLKYKNTFLCNLVKKMGRTGGLRFVNCRRHYANYSIKHFYFIISNI</sequence>